<protein>
    <submittedName>
        <fullName evidence="4">DUSP domain-containing protein</fullName>
    </submittedName>
</protein>
<organism evidence="3 4">
    <name type="scientific">Plectus sambesii</name>
    <dbReference type="NCBI Taxonomy" id="2011161"/>
    <lineage>
        <taxon>Eukaryota</taxon>
        <taxon>Metazoa</taxon>
        <taxon>Ecdysozoa</taxon>
        <taxon>Nematoda</taxon>
        <taxon>Chromadorea</taxon>
        <taxon>Plectida</taxon>
        <taxon>Plectina</taxon>
        <taxon>Plectoidea</taxon>
        <taxon>Plectidae</taxon>
        <taxon>Plectus</taxon>
    </lineage>
</organism>
<dbReference type="Gene3D" id="3.10.20.90">
    <property type="entry name" value="Phosphatidylinositol 3-kinase Catalytic Subunit, Chain A, domain 1"/>
    <property type="match status" value="1"/>
</dbReference>
<dbReference type="WBParaSite" id="PSAMB.scaffold5858size10728.g27420.t1">
    <property type="protein sequence ID" value="PSAMB.scaffold5858size10728.g27420.t1"/>
    <property type="gene ID" value="PSAMB.scaffold5858size10728.g27420"/>
</dbReference>
<dbReference type="Gene3D" id="3.30.2230.10">
    <property type="entry name" value="DUSP-like"/>
    <property type="match status" value="1"/>
</dbReference>
<sequence length="276" mass="30783">MTVVKSERLPNGATTAMLASEAEEGGDDEPGSSMDSNSNNIFMSQAEAKAIVALTDTHQLIAGEKWFLVDAKWWERFVKQTDTGSSVSSDSVGPIDNSAILVKEIDGSLTLKANMVEKLDYVLVPKEGYIKLKQVFGIFRPEHEMERGIIESGLFKKQMKVEVYPLTLRVALAHRETDAKLIVLSRAQTLADLVERVREALKSEHDKFKLYIHHSAAEDDMYEPIDVEQKGASSSLEDLLYPNQLIVLDELADDGTGHIPESRINKMNSRSVDKYL</sequence>
<evidence type="ECO:0000256" key="1">
    <source>
        <dbReference type="SAM" id="MobiDB-lite"/>
    </source>
</evidence>
<accession>A0A914X0L2</accession>
<dbReference type="Pfam" id="PF06337">
    <property type="entry name" value="DUSP"/>
    <property type="match status" value="1"/>
</dbReference>
<dbReference type="InterPro" id="IPR035927">
    <property type="entry name" value="DUSP-like_sf"/>
</dbReference>
<dbReference type="PROSITE" id="PS51283">
    <property type="entry name" value="DUSP"/>
    <property type="match status" value="1"/>
</dbReference>
<reference evidence="4" key="1">
    <citation type="submission" date="2022-11" db="UniProtKB">
        <authorList>
            <consortium name="WormBaseParasite"/>
        </authorList>
    </citation>
    <scope>IDENTIFICATION</scope>
</reference>
<keyword evidence="3" id="KW-1185">Reference proteome</keyword>
<dbReference type="SMART" id="SM00695">
    <property type="entry name" value="DUSP"/>
    <property type="match status" value="1"/>
</dbReference>
<feature type="region of interest" description="Disordered" evidence="1">
    <location>
        <begin position="1"/>
        <end position="39"/>
    </location>
</feature>
<name>A0A914X0L2_9BILA</name>
<dbReference type="AlphaFoldDB" id="A0A914X0L2"/>
<evidence type="ECO:0000313" key="3">
    <source>
        <dbReference type="Proteomes" id="UP000887566"/>
    </source>
</evidence>
<feature type="domain" description="DUSP" evidence="2">
    <location>
        <begin position="39"/>
        <end position="150"/>
    </location>
</feature>
<dbReference type="Proteomes" id="UP000887566">
    <property type="component" value="Unplaced"/>
</dbReference>
<dbReference type="GO" id="GO:0004843">
    <property type="term" value="F:cysteine-type deubiquitinase activity"/>
    <property type="evidence" value="ECO:0007669"/>
    <property type="project" value="InterPro"/>
</dbReference>
<dbReference type="InterPro" id="IPR006615">
    <property type="entry name" value="Pept_C19_DUSP"/>
</dbReference>
<evidence type="ECO:0000313" key="4">
    <source>
        <dbReference type="WBParaSite" id="PSAMB.scaffold5858size10728.g27420.t1"/>
    </source>
</evidence>
<dbReference type="SUPFAM" id="SSF143791">
    <property type="entry name" value="DUSP-like"/>
    <property type="match status" value="1"/>
</dbReference>
<evidence type="ECO:0000259" key="2">
    <source>
        <dbReference type="PROSITE" id="PS51283"/>
    </source>
</evidence>
<feature type="compositionally biased region" description="Acidic residues" evidence="1">
    <location>
        <begin position="21"/>
        <end position="30"/>
    </location>
</feature>
<proteinExistence type="predicted"/>